<reference evidence="6 7" key="1">
    <citation type="journal article" date="2014" name="Genome Announc.">
        <title>Draft Genome Sequence of Paenibacillus pini JCM 16418T, Isolated from the Rhizosphere of Pine Tree.</title>
        <authorList>
            <person name="Yuki M."/>
            <person name="Oshima K."/>
            <person name="Suda W."/>
            <person name="Oshida Y."/>
            <person name="Kitamura K."/>
            <person name="Iida Y."/>
            <person name="Hattori M."/>
            <person name="Ohkuma M."/>
        </authorList>
    </citation>
    <scope>NUCLEOTIDE SEQUENCE [LARGE SCALE GENOMIC DNA]</scope>
    <source>
        <strain evidence="6 7">JCM 16418</strain>
    </source>
</reference>
<keyword evidence="5" id="KW-1003">Cell membrane</keyword>
<feature type="transmembrane region" description="Helical" evidence="5">
    <location>
        <begin position="78"/>
        <end position="99"/>
    </location>
</feature>
<keyword evidence="5" id="KW-0811">Translocation</keyword>
<feature type="transmembrane region" description="Helical" evidence="5">
    <location>
        <begin position="230"/>
        <end position="248"/>
    </location>
</feature>
<evidence type="ECO:0000256" key="2">
    <source>
        <dbReference type="ARBA" id="ARBA00022692"/>
    </source>
</evidence>
<comment type="subcellular location">
    <subcellularLocation>
        <location evidence="5">Cell membrane</location>
        <topology evidence="5">Multi-pass membrane protein</topology>
    </subcellularLocation>
    <subcellularLocation>
        <location evidence="1">Membrane</location>
        <topology evidence="1">Multi-pass membrane protein</topology>
    </subcellularLocation>
</comment>
<dbReference type="GO" id="GO:0033281">
    <property type="term" value="C:TAT protein transport complex"/>
    <property type="evidence" value="ECO:0007669"/>
    <property type="project" value="UniProtKB-UniRule"/>
</dbReference>
<dbReference type="NCBIfam" id="TIGR00945">
    <property type="entry name" value="tatC"/>
    <property type="match status" value="1"/>
</dbReference>
<dbReference type="STRING" id="1236976.JCM16418_2162"/>
<feature type="transmembrane region" description="Helical" evidence="5">
    <location>
        <begin position="206"/>
        <end position="224"/>
    </location>
</feature>
<gene>
    <name evidence="5" type="primary">tatC</name>
    <name evidence="6" type="ORF">JCM16418_2162</name>
</gene>
<feature type="transmembrane region" description="Helical" evidence="5">
    <location>
        <begin position="164"/>
        <end position="186"/>
    </location>
</feature>
<comment type="similarity">
    <text evidence="5">Belongs to the TatC family.</text>
</comment>
<dbReference type="PANTHER" id="PTHR30371">
    <property type="entry name" value="SEC-INDEPENDENT PROTEIN TRANSLOCASE PROTEIN TATC"/>
    <property type="match status" value="1"/>
</dbReference>
<keyword evidence="2 5" id="KW-0812">Transmembrane</keyword>
<evidence type="ECO:0000256" key="5">
    <source>
        <dbReference type="HAMAP-Rule" id="MF_00902"/>
    </source>
</evidence>
<dbReference type="EMBL" id="BAVZ01000005">
    <property type="protein sequence ID" value="GAF08124.1"/>
    <property type="molecule type" value="Genomic_DNA"/>
</dbReference>
<dbReference type="GO" id="GO:0009977">
    <property type="term" value="F:proton motive force dependent protein transmembrane transporter activity"/>
    <property type="evidence" value="ECO:0007669"/>
    <property type="project" value="TreeGrafter"/>
</dbReference>
<keyword evidence="7" id="KW-1185">Reference proteome</keyword>
<proteinExistence type="inferred from homology"/>
<evidence type="ECO:0000256" key="4">
    <source>
        <dbReference type="ARBA" id="ARBA00023136"/>
    </source>
</evidence>
<comment type="function">
    <text evidence="5">Part of the twin-arginine translocation (Tat) system that transports large folded proteins containing a characteristic twin-arginine motif in their signal peptide across membranes.</text>
</comment>
<sequence length="271" mass="30968">MSTRQMKIGGDNMPGRQDEMSIVDHLGELRKRIIYILIVLVVGLIIGLFCANPVYQYLISVDSAKDIQLHAFAFWDGIGMYMKIAMVVALVLAIPFTAFQLWAFVSPGLREVERSAALRYVPYVFILFLIGLAFGYYVVFPMALSFTTTITRNMGLTETYGISQYFNFMFTLVLPIALLFELPLVVMFLTKLRILNPKRLRKMRKLSYFALVFIAVIITPPDFISDFLVTIPLLILYEFSVFLSSVVYRKQLAADEAAEERYRFPANPDSK</sequence>
<protein>
    <recommendedName>
        <fullName evidence="5">Sec-independent protein translocase protein TatC</fullName>
    </recommendedName>
</protein>
<dbReference type="Pfam" id="PF00902">
    <property type="entry name" value="TatC"/>
    <property type="match status" value="1"/>
</dbReference>
<comment type="subunit">
    <text evidence="5">Forms a complex with TatA.</text>
</comment>
<keyword evidence="5" id="KW-0813">Transport</keyword>
<keyword evidence="4 5" id="KW-0472">Membrane</keyword>
<dbReference type="PANTHER" id="PTHR30371:SF4">
    <property type="entry name" value="SEC-INDEPENDENT PROTEIN TRANSLOCASE PROTEIN TATCD"/>
    <property type="match status" value="1"/>
</dbReference>
<dbReference type="HAMAP" id="MF_00902">
    <property type="entry name" value="TatC"/>
    <property type="match status" value="1"/>
</dbReference>
<dbReference type="eggNOG" id="COG0805">
    <property type="taxonomic scope" value="Bacteria"/>
</dbReference>
<keyword evidence="3 5" id="KW-1133">Transmembrane helix</keyword>
<accession>W7Z182</accession>
<name>W7Z182_9BACL</name>
<evidence type="ECO:0000313" key="7">
    <source>
        <dbReference type="Proteomes" id="UP000019364"/>
    </source>
</evidence>
<dbReference type="InterPro" id="IPR002033">
    <property type="entry name" value="TatC"/>
</dbReference>
<dbReference type="InterPro" id="IPR019820">
    <property type="entry name" value="Sec-indep_translocase_CS"/>
</dbReference>
<dbReference type="Proteomes" id="UP000019364">
    <property type="component" value="Unassembled WGS sequence"/>
</dbReference>
<dbReference type="AlphaFoldDB" id="W7Z182"/>
<organism evidence="6 7">
    <name type="scientific">Paenibacillus pini JCM 16418</name>
    <dbReference type="NCBI Taxonomy" id="1236976"/>
    <lineage>
        <taxon>Bacteria</taxon>
        <taxon>Bacillati</taxon>
        <taxon>Bacillota</taxon>
        <taxon>Bacilli</taxon>
        <taxon>Bacillales</taxon>
        <taxon>Paenibacillaceae</taxon>
        <taxon>Paenibacillus</taxon>
    </lineage>
</organism>
<feature type="transmembrane region" description="Helical" evidence="5">
    <location>
        <begin position="33"/>
        <end position="58"/>
    </location>
</feature>
<evidence type="ECO:0000256" key="3">
    <source>
        <dbReference type="ARBA" id="ARBA00022989"/>
    </source>
</evidence>
<keyword evidence="5" id="KW-0653">Protein transport</keyword>
<dbReference type="PROSITE" id="PS01218">
    <property type="entry name" value="TATC"/>
    <property type="match status" value="1"/>
</dbReference>
<feature type="transmembrane region" description="Helical" evidence="5">
    <location>
        <begin position="120"/>
        <end position="144"/>
    </location>
</feature>
<evidence type="ECO:0000313" key="6">
    <source>
        <dbReference type="EMBL" id="GAF08124.1"/>
    </source>
</evidence>
<dbReference type="PRINTS" id="PR01840">
    <property type="entry name" value="TATCFAMILY"/>
</dbReference>
<comment type="caution">
    <text evidence="6">The sequence shown here is derived from an EMBL/GenBank/DDBJ whole genome shotgun (WGS) entry which is preliminary data.</text>
</comment>
<evidence type="ECO:0000256" key="1">
    <source>
        <dbReference type="ARBA" id="ARBA00004141"/>
    </source>
</evidence>
<dbReference type="GO" id="GO:0065002">
    <property type="term" value="P:intracellular protein transmembrane transport"/>
    <property type="evidence" value="ECO:0007669"/>
    <property type="project" value="TreeGrafter"/>
</dbReference>
<dbReference type="GO" id="GO:0043953">
    <property type="term" value="P:protein transport by the Tat complex"/>
    <property type="evidence" value="ECO:0007669"/>
    <property type="project" value="UniProtKB-UniRule"/>
</dbReference>